<feature type="domain" description="Myb/SANT-like" evidence="1">
    <location>
        <begin position="54"/>
        <end position="125"/>
    </location>
</feature>
<dbReference type="InterPro" id="IPR024752">
    <property type="entry name" value="Myb/SANT-like_dom"/>
</dbReference>
<evidence type="ECO:0000313" key="3">
    <source>
        <dbReference type="Proteomes" id="UP001293254"/>
    </source>
</evidence>
<reference evidence="2" key="1">
    <citation type="submission" date="2020-06" db="EMBL/GenBank/DDBJ databases">
        <authorList>
            <person name="Li T."/>
            <person name="Hu X."/>
            <person name="Zhang T."/>
            <person name="Song X."/>
            <person name="Zhang H."/>
            <person name="Dai N."/>
            <person name="Sheng W."/>
            <person name="Hou X."/>
            <person name="Wei L."/>
        </authorList>
    </citation>
    <scope>NUCLEOTIDE SEQUENCE</scope>
    <source>
        <strain evidence="2">3651</strain>
        <tissue evidence="2">Leaf</tissue>
    </source>
</reference>
<dbReference type="Proteomes" id="UP001293254">
    <property type="component" value="Unassembled WGS sequence"/>
</dbReference>
<dbReference type="Pfam" id="PF12776">
    <property type="entry name" value="Myb_DNA-bind_3"/>
    <property type="match status" value="1"/>
</dbReference>
<evidence type="ECO:0000313" key="2">
    <source>
        <dbReference type="EMBL" id="KAK4439051.1"/>
    </source>
</evidence>
<name>A0AAE1Z0G4_9LAMI</name>
<comment type="caution">
    <text evidence="2">The sequence shown here is derived from an EMBL/GenBank/DDBJ whole genome shotgun (WGS) entry which is preliminary data.</text>
</comment>
<evidence type="ECO:0000259" key="1">
    <source>
        <dbReference type="Pfam" id="PF12776"/>
    </source>
</evidence>
<accession>A0AAE1Z0G4</accession>
<organism evidence="2 3">
    <name type="scientific">Sesamum alatum</name>
    <dbReference type="NCBI Taxonomy" id="300844"/>
    <lineage>
        <taxon>Eukaryota</taxon>
        <taxon>Viridiplantae</taxon>
        <taxon>Streptophyta</taxon>
        <taxon>Embryophyta</taxon>
        <taxon>Tracheophyta</taxon>
        <taxon>Spermatophyta</taxon>
        <taxon>Magnoliopsida</taxon>
        <taxon>eudicotyledons</taxon>
        <taxon>Gunneridae</taxon>
        <taxon>Pentapetalae</taxon>
        <taxon>asterids</taxon>
        <taxon>lamiids</taxon>
        <taxon>Lamiales</taxon>
        <taxon>Pedaliaceae</taxon>
        <taxon>Sesamum</taxon>
    </lineage>
</organism>
<keyword evidence="3" id="KW-1185">Reference proteome</keyword>
<gene>
    <name evidence="2" type="ORF">Salat_0239800</name>
</gene>
<dbReference type="EMBL" id="JACGWO010000001">
    <property type="protein sequence ID" value="KAK4439051.1"/>
    <property type="molecule type" value="Genomic_DNA"/>
</dbReference>
<sequence length="189" mass="21809">MGVDPDESLLEEVDEELRNAMGSSECVVESIHNADYILAATIRDDIKNQMWENYVLHDGTWTSTTFDNIVKECVEKFGHVIDKENVKNRQKTLKTNFAACYDAFRGDSGFSWNPESQLFEAEPKVSKEIIEANSNAAKWRYTRIQNYDKLERLFAKDRAIGKGATSAKEKSHQWQQEENIMKLISRYLC</sequence>
<dbReference type="PANTHER" id="PTHR46929:SF4">
    <property type="entry name" value="MYB_SANT-LIKE DOMAIN-CONTAINING PROTEIN"/>
    <property type="match status" value="1"/>
</dbReference>
<proteinExistence type="predicted"/>
<dbReference type="AlphaFoldDB" id="A0AAE1Z0G4"/>
<reference evidence="2" key="2">
    <citation type="journal article" date="2024" name="Plant">
        <title>Genomic evolution and insights into agronomic trait innovations of Sesamum species.</title>
        <authorList>
            <person name="Miao H."/>
            <person name="Wang L."/>
            <person name="Qu L."/>
            <person name="Liu H."/>
            <person name="Sun Y."/>
            <person name="Le M."/>
            <person name="Wang Q."/>
            <person name="Wei S."/>
            <person name="Zheng Y."/>
            <person name="Lin W."/>
            <person name="Duan Y."/>
            <person name="Cao H."/>
            <person name="Xiong S."/>
            <person name="Wang X."/>
            <person name="Wei L."/>
            <person name="Li C."/>
            <person name="Ma Q."/>
            <person name="Ju M."/>
            <person name="Zhao R."/>
            <person name="Li G."/>
            <person name="Mu C."/>
            <person name="Tian Q."/>
            <person name="Mei H."/>
            <person name="Zhang T."/>
            <person name="Gao T."/>
            <person name="Zhang H."/>
        </authorList>
    </citation>
    <scope>NUCLEOTIDE SEQUENCE</scope>
    <source>
        <strain evidence="2">3651</strain>
    </source>
</reference>
<dbReference type="PANTHER" id="PTHR46929">
    <property type="entry name" value="EXPRESSED PROTEIN"/>
    <property type="match status" value="1"/>
</dbReference>
<protein>
    <recommendedName>
        <fullName evidence="1">Myb/SANT-like domain-containing protein</fullName>
    </recommendedName>
</protein>